<dbReference type="InterPro" id="IPR051011">
    <property type="entry name" value="Metal_resp_trans_reg"/>
</dbReference>
<evidence type="ECO:0000256" key="1">
    <source>
        <dbReference type="ARBA" id="ARBA00023015"/>
    </source>
</evidence>
<evidence type="ECO:0000256" key="3">
    <source>
        <dbReference type="ARBA" id="ARBA00023163"/>
    </source>
</evidence>
<dbReference type="RefSeq" id="WP_183216228.1">
    <property type="nucleotide sequence ID" value="NZ_CAJFZW010000009.1"/>
</dbReference>
<dbReference type="PANTHER" id="PTHR43132">
    <property type="entry name" value="ARSENICAL RESISTANCE OPERON REPRESSOR ARSR-RELATED"/>
    <property type="match status" value="1"/>
</dbReference>
<organism evidence="5 6">
    <name type="scientific">Brevundimonas aurantiaca</name>
    <dbReference type="NCBI Taxonomy" id="74316"/>
    <lineage>
        <taxon>Bacteria</taxon>
        <taxon>Pseudomonadati</taxon>
        <taxon>Pseudomonadota</taxon>
        <taxon>Alphaproteobacteria</taxon>
        <taxon>Caulobacterales</taxon>
        <taxon>Caulobacteraceae</taxon>
        <taxon>Brevundimonas</taxon>
    </lineage>
</organism>
<keyword evidence="1" id="KW-0805">Transcription regulation</keyword>
<evidence type="ECO:0000313" key="6">
    <source>
        <dbReference type="Proteomes" id="UP000527324"/>
    </source>
</evidence>
<keyword evidence="3" id="KW-0804">Transcription</keyword>
<evidence type="ECO:0000313" key="5">
    <source>
        <dbReference type="EMBL" id="MBB5739869.1"/>
    </source>
</evidence>
<comment type="caution">
    <text evidence="5">The sequence shown here is derived from an EMBL/GenBank/DDBJ whole genome shotgun (WGS) entry which is preliminary data.</text>
</comment>
<sequence>MSDDSIAAMERLKDKAPQAAELLRQLANANRLLILCHIAAEERSVGQLETDLGIRQPALSQQLAELRQYGLVKTRRQSRSIYYSIADDRAQAVMDMLHDIFCGDGQPVSTRAKNPRVETPARPRGDAAQFARVAPVLRR</sequence>
<dbReference type="PANTHER" id="PTHR43132:SF2">
    <property type="entry name" value="ARSENICAL RESISTANCE OPERON REPRESSOR ARSR-RELATED"/>
    <property type="match status" value="1"/>
</dbReference>
<evidence type="ECO:0000259" key="4">
    <source>
        <dbReference type="PROSITE" id="PS50987"/>
    </source>
</evidence>
<dbReference type="PRINTS" id="PR00778">
    <property type="entry name" value="HTHARSR"/>
</dbReference>
<dbReference type="Pfam" id="PF01022">
    <property type="entry name" value="HTH_5"/>
    <property type="match status" value="1"/>
</dbReference>
<gene>
    <name evidence="5" type="ORF">GGQ93_001583</name>
</gene>
<dbReference type="GO" id="GO:0003677">
    <property type="term" value="F:DNA binding"/>
    <property type="evidence" value="ECO:0007669"/>
    <property type="project" value="UniProtKB-KW"/>
</dbReference>
<accession>A0A7W9C680</accession>
<dbReference type="InterPro" id="IPR011991">
    <property type="entry name" value="ArsR-like_HTH"/>
</dbReference>
<dbReference type="InterPro" id="IPR001845">
    <property type="entry name" value="HTH_ArsR_DNA-bd_dom"/>
</dbReference>
<dbReference type="NCBIfam" id="NF033788">
    <property type="entry name" value="HTH_metalloreg"/>
    <property type="match status" value="1"/>
</dbReference>
<keyword evidence="6" id="KW-1185">Reference proteome</keyword>
<protein>
    <submittedName>
        <fullName evidence="5">DNA-binding transcriptional ArsR family regulator</fullName>
    </submittedName>
</protein>
<dbReference type="Gene3D" id="1.10.10.10">
    <property type="entry name" value="Winged helix-like DNA-binding domain superfamily/Winged helix DNA-binding domain"/>
    <property type="match status" value="1"/>
</dbReference>
<dbReference type="GO" id="GO:0003700">
    <property type="term" value="F:DNA-binding transcription factor activity"/>
    <property type="evidence" value="ECO:0007669"/>
    <property type="project" value="InterPro"/>
</dbReference>
<dbReference type="SMART" id="SM00418">
    <property type="entry name" value="HTH_ARSR"/>
    <property type="match status" value="1"/>
</dbReference>
<dbReference type="PROSITE" id="PS50987">
    <property type="entry name" value="HTH_ARSR_2"/>
    <property type="match status" value="1"/>
</dbReference>
<name>A0A7W9C680_9CAUL</name>
<evidence type="ECO:0000256" key="2">
    <source>
        <dbReference type="ARBA" id="ARBA00023125"/>
    </source>
</evidence>
<dbReference type="Proteomes" id="UP000527324">
    <property type="component" value="Unassembled WGS sequence"/>
</dbReference>
<dbReference type="InterPro" id="IPR036388">
    <property type="entry name" value="WH-like_DNA-bd_sf"/>
</dbReference>
<dbReference type="SUPFAM" id="SSF46785">
    <property type="entry name" value="Winged helix' DNA-binding domain"/>
    <property type="match status" value="1"/>
</dbReference>
<feature type="domain" description="HTH arsR-type" evidence="4">
    <location>
        <begin position="12"/>
        <end position="105"/>
    </location>
</feature>
<reference evidence="5 6" key="1">
    <citation type="submission" date="2020-08" db="EMBL/GenBank/DDBJ databases">
        <title>Genomic Encyclopedia of Type Strains, Phase IV (KMG-IV): sequencing the most valuable type-strain genomes for metagenomic binning, comparative biology and taxonomic classification.</title>
        <authorList>
            <person name="Goeker M."/>
        </authorList>
    </citation>
    <scope>NUCLEOTIDE SEQUENCE [LARGE SCALE GENOMIC DNA]</scope>
    <source>
        <strain evidence="5 6">DSM 4731</strain>
    </source>
</reference>
<dbReference type="EMBL" id="JACHOQ010000003">
    <property type="protein sequence ID" value="MBB5739869.1"/>
    <property type="molecule type" value="Genomic_DNA"/>
</dbReference>
<dbReference type="InterPro" id="IPR036390">
    <property type="entry name" value="WH_DNA-bd_sf"/>
</dbReference>
<dbReference type="CDD" id="cd00090">
    <property type="entry name" value="HTH_ARSR"/>
    <property type="match status" value="1"/>
</dbReference>
<dbReference type="AlphaFoldDB" id="A0A7W9C680"/>
<proteinExistence type="predicted"/>
<keyword evidence="2 5" id="KW-0238">DNA-binding</keyword>